<dbReference type="OrthoDB" id="2758303at2759"/>
<dbReference type="AlphaFoldDB" id="A0A4R0RJ81"/>
<sequence length="332" mass="34007">MHHCHGVSVRAAAETSEVQKKQDSIRQPPSCWLKIELHFASSVQALVSLFKHTLVSSIRFKSLLPDRQARSLSTSYTHALLNHFVNNMHKTHLLLALIAAVSVSGLPAIGPSYPNSDAPKGNTGTSPLNALSSAPSVPGLARRDGSSTAEGSTSPSPLDSLPKTPAVPGLLRRANQLIDTPSLEAVGLAHGATRKPTPSPEDAESLEKRDVVLRKLYRRARDSQTAGGNARTGNTGDVDSGNINNIAGPDNTITNAGGNNVPPAGDTISGDAVGGRGRNLGPGGNAVTGDTGTANGGYVNNEAGIVNNTGPGNNAGDGGVSRSGEATGGVSY</sequence>
<dbReference type="EMBL" id="RWJN01000094">
    <property type="protein sequence ID" value="TCD67526.1"/>
    <property type="molecule type" value="Genomic_DNA"/>
</dbReference>
<keyword evidence="3" id="KW-1185">Reference proteome</keyword>
<feature type="compositionally biased region" description="Polar residues" evidence="1">
    <location>
        <begin position="122"/>
        <end position="135"/>
    </location>
</feature>
<feature type="region of interest" description="Disordered" evidence="1">
    <location>
        <begin position="114"/>
        <end position="166"/>
    </location>
</feature>
<evidence type="ECO:0000256" key="1">
    <source>
        <dbReference type="SAM" id="MobiDB-lite"/>
    </source>
</evidence>
<gene>
    <name evidence="2" type="ORF">EIP91_012280</name>
</gene>
<organism evidence="2 3">
    <name type="scientific">Steccherinum ochraceum</name>
    <dbReference type="NCBI Taxonomy" id="92696"/>
    <lineage>
        <taxon>Eukaryota</taxon>
        <taxon>Fungi</taxon>
        <taxon>Dikarya</taxon>
        <taxon>Basidiomycota</taxon>
        <taxon>Agaricomycotina</taxon>
        <taxon>Agaricomycetes</taxon>
        <taxon>Polyporales</taxon>
        <taxon>Steccherinaceae</taxon>
        <taxon>Steccherinum</taxon>
    </lineage>
</organism>
<reference evidence="2 3" key="1">
    <citation type="submission" date="2018-11" db="EMBL/GenBank/DDBJ databases">
        <title>Genome assembly of Steccherinum ochraceum LE-BIN_3174, the white-rot fungus of the Steccherinaceae family (The Residual Polyporoid clade, Polyporales, Basidiomycota).</title>
        <authorList>
            <person name="Fedorova T.V."/>
            <person name="Glazunova O.A."/>
            <person name="Landesman E.O."/>
            <person name="Moiseenko K.V."/>
            <person name="Psurtseva N.V."/>
            <person name="Savinova O.S."/>
            <person name="Shakhova N.V."/>
            <person name="Tyazhelova T.V."/>
            <person name="Vasina D.V."/>
        </authorList>
    </citation>
    <scope>NUCLEOTIDE SEQUENCE [LARGE SCALE GENOMIC DNA]</scope>
    <source>
        <strain evidence="2 3">LE-BIN_3174</strain>
    </source>
</reference>
<feature type="compositionally biased region" description="Gly residues" evidence="1">
    <location>
        <begin position="272"/>
        <end position="286"/>
    </location>
</feature>
<feature type="compositionally biased region" description="Polar residues" evidence="1">
    <location>
        <begin position="241"/>
        <end position="258"/>
    </location>
</feature>
<dbReference type="Proteomes" id="UP000292702">
    <property type="component" value="Unassembled WGS sequence"/>
</dbReference>
<feature type="region of interest" description="Disordered" evidence="1">
    <location>
        <begin position="1"/>
        <end position="22"/>
    </location>
</feature>
<feature type="compositionally biased region" description="Low complexity" evidence="1">
    <location>
        <begin position="225"/>
        <end position="236"/>
    </location>
</feature>
<comment type="caution">
    <text evidence="2">The sequence shown here is derived from an EMBL/GenBank/DDBJ whole genome shotgun (WGS) entry which is preliminary data.</text>
</comment>
<proteinExistence type="predicted"/>
<accession>A0A4R0RJ81</accession>
<feature type="region of interest" description="Disordered" evidence="1">
    <location>
        <begin position="184"/>
        <end position="208"/>
    </location>
</feature>
<feature type="compositionally biased region" description="Polar residues" evidence="1">
    <location>
        <begin position="146"/>
        <end position="157"/>
    </location>
</feature>
<name>A0A4R0RJ81_9APHY</name>
<evidence type="ECO:0000313" key="3">
    <source>
        <dbReference type="Proteomes" id="UP000292702"/>
    </source>
</evidence>
<evidence type="ECO:0000313" key="2">
    <source>
        <dbReference type="EMBL" id="TCD67526.1"/>
    </source>
</evidence>
<feature type="region of interest" description="Disordered" evidence="1">
    <location>
        <begin position="220"/>
        <end position="332"/>
    </location>
</feature>
<protein>
    <submittedName>
        <fullName evidence="2">Uncharacterized protein</fullName>
    </submittedName>
</protein>